<sequence>MKSKWFKHILFCMVIISILLTYAKNVMPFSGSVHKRITEEAILQNKAEISNYITGYTGLNAFRVEFHRVKILAKIKDSNSDEDLMFSLPLLVTIMDSLYGHFYNPLTNAAFTSWPGNLFPSAYARANDSSNQYSWPNARLYFYQGLTSSSDMDRMSYFYKAFEALGHVVHLLQDVAVPAHTRLDLHGVPSDLFEGYTSAIEDDLVYEQVPYKGSILNSMIPNAPLQLWDGDFYTATSLPAGSNKVGLAEYSAANFVSADTIFKEQPRPSLIDDTDCVNKVLNTSSASFVYIPINIPGPIGASDRRMYVSKISGDPVNKLAAFSILTNATKLKGIAQGLSGNEICKKLVFLLDDAIHDDYAATLVPRAVGYSKTLMDHFFNSQIEISLPDNGVYASVPNNGSTYPYPNMNFTQITLKAKNILLSGEDMSGGDVTLVVTYRIAKADPFVTGPVDVTYWLQYAIATKSNIAIPKNNPVQLTFDLTNTPIPILATDVYLQLAYKGKIGLNSDEVAFGYKDISEPTPADFFNNMDKICLNNNWYDAGSPAALAALVLNTSNRIASFWDVYAHNARNFYLRLSTLNNPIKASSTENIASIPSLFIAGEHIRLLYFLSDYDFNYSLRYSAASTAAEDTVWHSSTVYLFQGAGIKRQTDFVQNYSCNVDLYNCYVQRYPAFYKFRNVDMWSGSGAILANEGYPANYNCPLSQLNHPRQVPSGRYFAHW</sequence>
<gene>
    <name evidence="1" type="ORF">MBAV_000335</name>
</gene>
<dbReference type="InterPro" id="IPR008947">
    <property type="entry name" value="PLipase_C/P1_nuclease_dom_sf"/>
</dbReference>
<evidence type="ECO:0000313" key="1">
    <source>
        <dbReference type="EMBL" id="KJU87479.1"/>
    </source>
</evidence>
<organism evidence="1 2">
    <name type="scientific">Candidatus Magnetobacterium bavaricum</name>
    <dbReference type="NCBI Taxonomy" id="29290"/>
    <lineage>
        <taxon>Bacteria</taxon>
        <taxon>Pseudomonadati</taxon>
        <taxon>Nitrospirota</taxon>
        <taxon>Thermodesulfovibrionia</taxon>
        <taxon>Thermodesulfovibrionales</taxon>
        <taxon>Candidatus Magnetobacteriaceae</taxon>
        <taxon>Candidatus Magnetobacterium</taxon>
    </lineage>
</organism>
<name>A0A0F3GZT3_9BACT</name>
<keyword evidence="2" id="KW-1185">Reference proteome</keyword>
<dbReference type="Proteomes" id="UP000033423">
    <property type="component" value="Unassembled WGS sequence"/>
</dbReference>
<dbReference type="SUPFAM" id="SSF48537">
    <property type="entry name" value="Phospholipase C/P1 nuclease"/>
    <property type="match status" value="1"/>
</dbReference>
<evidence type="ECO:0000313" key="2">
    <source>
        <dbReference type="Proteomes" id="UP000033423"/>
    </source>
</evidence>
<dbReference type="Gene3D" id="1.10.575.10">
    <property type="entry name" value="P1 Nuclease"/>
    <property type="match status" value="1"/>
</dbReference>
<dbReference type="EMBL" id="LACI01000151">
    <property type="protein sequence ID" value="KJU87479.1"/>
    <property type="molecule type" value="Genomic_DNA"/>
</dbReference>
<accession>A0A0F3GZT3</accession>
<protein>
    <submittedName>
        <fullName evidence="1">Uncharacterized protein</fullName>
    </submittedName>
</protein>
<dbReference type="GO" id="GO:0016788">
    <property type="term" value="F:hydrolase activity, acting on ester bonds"/>
    <property type="evidence" value="ECO:0007669"/>
    <property type="project" value="InterPro"/>
</dbReference>
<proteinExistence type="predicted"/>
<comment type="caution">
    <text evidence="1">The sequence shown here is derived from an EMBL/GenBank/DDBJ whole genome shotgun (WGS) entry which is preliminary data.</text>
</comment>
<dbReference type="AlphaFoldDB" id="A0A0F3GZT3"/>
<reference evidence="1 2" key="1">
    <citation type="submission" date="2015-02" db="EMBL/GenBank/DDBJ databases">
        <title>Single-cell genomics of uncultivated deep-branching MTB reveals a conserved set of magnetosome genes.</title>
        <authorList>
            <person name="Kolinko S."/>
            <person name="Richter M."/>
            <person name="Glockner F.O."/>
            <person name="Brachmann A."/>
            <person name="Schuler D."/>
        </authorList>
    </citation>
    <scope>NUCLEOTIDE SEQUENCE [LARGE SCALE GENOMIC DNA]</scope>
    <source>
        <strain evidence="1">TM-1</strain>
    </source>
</reference>